<keyword evidence="1" id="KW-1133">Transmembrane helix</keyword>
<dbReference type="STRING" id="335973.SAMN04488693_101139"/>
<keyword evidence="1" id="KW-0812">Transmembrane</keyword>
<keyword evidence="1" id="KW-0472">Membrane</keyword>
<dbReference type="EMBL" id="FNDT01000001">
    <property type="protein sequence ID" value="SDH39888.1"/>
    <property type="molecule type" value="Genomic_DNA"/>
</dbReference>
<protein>
    <recommendedName>
        <fullName evidence="4">N-acetyl-1-D-myo-inositol-2-amino-2-deoxy-alpha-D-glucopyranoside deacetylase</fullName>
    </recommendedName>
</protein>
<accession>A0A1G8C3M0</accession>
<gene>
    <name evidence="2" type="ORF">SAMN04488693_101139</name>
</gene>
<feature type="transmembrane region" description="Helical" evidence="1">
    <location>
        <begin position="126"/>
        <end position="149"/>
    </location>
</feature>
<sequence>MEIRKQRNDDDGSNAGVVIPSSVSSRWPGRLAAVLGGILAAGLGTALHAHIWYLAGIGLPAGAIGAVLLATCIAVFVAVAARSVPLAALTGVVAYVLVGLTASFSAGGVIAAGVELDGAVPPVGVAGYVWVVGLAVGTVTAVAVSWWALRPPRRR</sequence>
<dbReference type="Proteomes" id="UP000199258">
    <property type="component" value="Unassembled WGS sequence"/>
</dbReference>
<feature type="transmembrane region" description="Helical" evidence="1">
    <location>
        <begin position="31"/>
        <end position="53"/>
    </location>
</feature>
<dbReference type="RefSeq" id="WP_090584143.1">
    <property type="nucleotide sequence ID" value="NZ_FNDT01000001.1"/>
</dbReference>
<evidence type="ECO:0000313" key="2">
    <source>
        <dbReference type="EMBL" id="SDH39888.1"/>
    </source>
</evidence>
<feature type="transmembrane region" description="Helical" evidence="1">
    <location>
        <begin position="92"/>
        <end position="114"/>
    </location>
</feature>
<evidence type="ECO:0000256" key="1">
    <source>
        <dbReference type="SAM" id="Phobius"/>
    </source>
</evidence>
<dbReference type="AlphaFoldDB" id="A0A1G8C3M0"/>
<proteinExistence type="predicted"/>
<organism evidence="2 3">
    <name type="scientific">Arthrobacter subterraneus</name>
    <dbReference type="NCBI Taxonomy" id="335973"/>
    <lineage>
        <taxon>Bacteria</taxon>
        <taxon>Bacillati</taxon>
        <taxon>Actinomycetota</taxon>
        <taxon>Actinomycetes</taxon>
        <taxon>Micrococcales</taxon>
        <taxon>Micrococcaceae</taxon>
        <taxon>Arthrobacter</taxon>
    </lineage>
</organism>
<reference evidence="2 3" key="1">
    <citation type="submission" date="2016-10" db="EMBL/GenBank/DDBJ databases">
        <authorList>
            <person name="de Groot N.N."/>
        </authorList>
    </citation>
    <scope>NUCLEOTIDE SEQUENCE [LARGE SCALE GENOMIC DNA]</scope>
    <source>
        <strain evidence="2 3">NP_1H</strain>
    </source>
</reference>
<feature type="transmembrane region" description="Helical" evidence="1">
    <location>
        <begin position="59"/>
        <end position="80"/>
    </location>
</feature>
<keyword evidence="3" id="KW-1185">Reference proteome</keyword>
<evidence type="ECO:0008006" key="4">
    <source>
        <dbReference type="Google" id="ProtNLM"/>
    </source>
</evidence>
<evidence type="ECO:0000313" key="3">
    <source>
        <dbReference type="Proteomes" id="UP000199258"/>
    </source>
</evidence>
<name>A0A1G8C3M0_9MICC</name>